<dbReference type="AlphaFoldDB" id="A0A1C4G7P1"/>
<dbReference type="Proteomes" id="UP000195696">
    <property type="component" value="Unassembled WGS sequence"/>
</dbReference>
<evidence type="ECO:0000313" key="2">
    <source>
        <dbReference type="Proteomes" id="UP000195696"/>
    </source>
</evidence>
<accession>A0A1C4G7P1</accession>
<evidence type="ECO:0008006" key="3">
    <source>
        <dbReference type="Google" id="ProtNLM"/>
    </source>
</evidence>
<dbReference type="RefSeq" id="WP_078179446.1">
    <property type="nucleotide sequence ID" value="NZ_CP035962.1"/>
</dbReference>
<sequence>MNKQEVMRFIGSLSLAGLILNTSLVILNISWGAILISNVALISLYAVSEYKERKRWKEEGVPALDERIMKKMQQYFTACMVGFFLFFIAYLSVNKYLDRQIVDVNELLYIVIFGLLISMASTSVLAARGIK</sequence>
<protein>
    <recommendedName>
        <fullName evidence="3">ATPase</fullName>
    </recommendedName>
</protein>
<name>A0A1C4G7P1_BACMY</name>
<dbReference type="EMBL" id="FMAK01000058">
    <property type="protein sequence ID" value="SCB71131.1"/>
    <property type="molecule type" value="Genomic_DNA"/>
</dbReference>
<proteinExistence type="predicted"/>
<gene>
    <name evidence="1" type="ORF">BWGO95_05354</name>
</gene>
<reference evidence="1 2" key="1">
    <citation type="submission" date="2016-08" db="EMBL/GenBank/DDBJ databases">
        <authorList>
            <person name="Seilhamer J.J."/>
        </authorList>
    </citation>
    <scope>NUCLEOTIDE SEQUENCE [LARGE SCALE GENOMIC DNA]</scope>
    <source>
        <strain evidence="1 2">SDA_GO95</strain>
    </source>
</reference>
<evidence type="ECO:0000313" key="1">
    <source>
        <dbReference type="EMBL" id="SCB71131.1"/>
    </source>
</evidence>
<organism evidence="1 2">
    <name type="scientific">Bacillus mycoides</name>
    <dbReference type="NCBI Taxonomy" id="1405"/>
    <lineage>
        <taxon>Bacteria</taxon>
        <taxon>Bacillati</taxon>
        <taxon>Bacillota</taxon>
        <taxon>Bacilli</taxon>
        <taxon>Bacillales</taxon>
        <taxon>Bacillaceae</taxon>
        <taxon>Bacillus</taxon>
        <taxon>Bacillus cereus group</taxon>
    </lineage>
</organism>